<evidence type="ECO:0000313" key="11">
    <source>
        <dbReference type="Proteomes" id="UP000692954"/>
    </source>
</evidence>
<feature type="binding site" evidence="5">
    <location>
        <begin position="333"/>
        <end position="340"/>
    </location>
    <ligand>
        <name>ATP</name>
        <dbReference type="ChEBI" id="CHEBI:30616"/>
    </ligand>
</feature>
<keyword evidence="1 5" id="KW-0547">Nucleotide-binding</keyword>
<feature type="region of interest" description="Disordered" evidence="7">
    <location>
        <begin position="1908"/>
        <end position="1948"/>
    </location>
</feature>
<evidence type="ECO:0000256" key="5">
    <source>
        <dbReference type="PROSITE-ProRule" id="PRU00560"/>
    </source>
</evidence>
<keyword evidence="11" id="KW-1185">Reference proteome</keyword>
<name>A0A8S1PA55_9CILI</name>
<protein>
    <recommendedName>
        <fullName evidence="9">UvrD-like helicase ATP-binding domain-containing protein</fullName>
    </recommendedName>
</protein>
<dbReference type="PANTHER" id="PTHR21529:SF4">
    <property type="entry name" value="TPR AND ANKYRIN REPEAT-CONTAINING PROTEIN 1"/>
    <property type="match status" value="1"/>
</dbReference>
<evidence type="ECO:0000256" key="8">
    <source>
        <dbReference type="SAM" id="Phobius"/>
    </source>
</evidence>
<dbReference type="GO" id="GO:0004386">
    <property type="term" value="F:helicase activity"/>
    <property type="evidence" value="ECO:0007669"/>
    <property type="project" value="UniProtKB-UniRule"/>
</dbReference>
<feature type="compositionally biased region" description="Basic and acidic residues" evidence="7">
    <location>
        <begin position="1923"/>
        <end position="1935"/>
    </location>
</feature>
<keyword evidence="8" id="KW-1133">Transmembrane helix</keyword>
<feature type="domain" description="UvrD-like helicase ATP-binding" evidence="9">
    <location>
        <begin position="312"/>
        <end position="748"/>
    </location>
</feature>
<feature type="compositionally biased region" description="Basic and acidic residues" evidence="7">
    <location>
        <begin position="2103"/>
        <end position="2118"/>
    </location>
</feature>
<dbReference type="InterPro" id="IPR039904">
    <property type="entry name" value="TRANK1"/>
</dbReference>
<organism evidence="10 11">
    <name type="scientific">Paramecium sonneborni</name>
    <dbReference type="NCBI Taxonomy" id="65129"/>
    <lineage>
        <taxon>Eukaryota</taxon>
        <taxon>Sar</taxon>
        <taxon>Alveolata</taxon>
        <taxon>Ciliophora</taxon>
        <taxon>Intramacronucleata</taxon>
        <taxon>Oligohymenophorea</taxon>
        <taxon>Peniculida</taxon>
        <taxon>Parameciidae</taxon>
        <taxon>Paramecium</taxon>
    </lineage>
</organism>
<proteinExistence type="predicted"/>
<dbReference type="PROSITE" id="PS51198">
    <property type="entry name" value="UVRD_HELICASE_ATP_BIND"/>
    <property type="match status" value="1"/>
</dbReference>
<feature type="compositionally biased region" description="Low complexity" evidence="7">
    <location>
        <begin position="1936"/>
        <end position="1948"/>
    </location>
</feature>
<feature type="transmembrane region" description="Helical" evidence="8">
    <location>
        <begin position="89"/>
        <end position="106"/>
    </location>
</feature>
<keyword evidence="4 5" id="KW-0067">ATP-binding</keyword>
<evidence type="ECO:0000256" key="2">
    <source>
        <dbReference type="ARBA" id="ARBA00022801"/>
    </source>
</evidence>
<evidence type="ECO:0000256" key="6">
    <source>
        <dbReference type="SAM" id="Coils"/>
    </source>
</evidence>
<dbReference type="InterPro" id="IPR014016">
    <property type="entry name" value="UvrD-like_ATP-bd"/>
</dbReference>
<evidence type="ECO:0000259" key="9">
    <source>
        <dbReference type="PROSITE" id="PS51198"/>
    </source>
</evidence>
<dbReference type="Proteomes" id="UP000692954">
    <property type="component" value="Unassembled WGS sequence"/>
</dbReference>
<sequence length="2356" mass="282413">MNSNQKNTESQTKNYKSKIQNYIKQQQRDSKKKDMTIEKILTQMIIDSFIGEDEQKFQTTTFDVIKESLWQYQISKQMLNKIINKNDKILAIISSILLILDGYFNIKSNKINLIYLRVPYVLIYQSFFLLQSTENFSILFEVGLHKSIQDSKQQFICFDIIQKITLIDIFFYQKGSEITDTILDYQRNNFQDFYRSDLNQIECISLPLTGINAKSQNYLFKFEKQLWPESIYQSQRLKFIQWIPLQFKQLMEQKQNMLFKGQYMKKSFHEKLNIQFYYEDIGNQNKYKLIQFADFESAGQILDLLQKSQQFKIKLSNQEKQIVGTKNNALVIGRSGTGKTTSIVLRIFATEMLVKVRSKLLGQKRIQFLQDYQNKDIQIHSIFSTANKFLVQEVEKYYHKLERQASDAIIKHRQTQTFNLDESFVSINESVITNYEYDVLDFILQEDKCQNSQQENISQLENSKSNQKSFQQINFPGFLSVEQILIFLDKQSQNPFFSDERINKFRDKHRDKIGFLDHNGINLDEWFPQSNKYQQTKYQFSTFQSNKNIKEIIIPEVDFMLFYLQFWPQEARKVRHNFYDIALPSLIWTQIYSYIKGSQYSYMYPNRYLPFQLYKERVENYLTEAQIQEIYQCFENYEKWKEEQKLFDQLDIINSLLKNIEQNQLIKFPIHYSYVDEVQDLPQAMIELFCKITEQGVIFCGDTAQSILKGIGFRFSDLQTIFKTSKQIGSNQIEKFQVYQLTTNFRSHNSILQLANCIIILLELLFPNSLDHLQKEISNLKGPKPIIISNNKPELINDYLNLDCDAEEQCDVEFGFNQVIIVKNQEAKEALPKQFKTARVLTTYQAKGLEFDDVIIYNCFSTDPIPQEQWSLLACIDVDQTYIDKQVFEESITKYQEQNNTNDWELTKDAQYVIQKKLKLNQRYDKTKVNEYSSLCNELKMLYVCITRAKKRVIIYDDEPAQRSHLERILKKYNVCDFIEEYSQILQLAQNRQEELRQKQLFIQKTEEQQNEFQEGQQKYKRRILNEQQKQNWEQQGQLMFQKKLYDEAEKCFQICQNQKMEYLSSAFNIATKGSLKLANYKSYKIKFQTAATLDLKKKIEQLEQQLRQDFQCAAFKFLDPLINDQFQAANCFYSGMMYEDSTILFLNLKLYPQAAKSAKKLKQILLAIIIYYKIGRLTKVLKLLSNRYQDEFFKYEVLKLCFSRNLLDKDEIKQYLLKQMKEKYNIFYQLVEKSKNIKNYIINKEKFILENFSKNILAKVAVKDLFDQELNAILDSQIYIKDDLEEMMFEQLKVFWNQYFEIIDQNMIMNNHNKENISKIFEEKQIKIDEILQEFAIEVLQQLNQYQILIVLYPQKLSLLYKYFPSLNFKTLEIKEQYYPKIIDNQISLLELFFLGQFEVLKETLKYQNEDQKLQFQEFFDLLLEKEQILEIKNQNLFLIKSYYLLGYYSQVYKKYKPMIFSQRMEEMINKQFSSRFSLFFQFHFSIQQNKELNYKDMDKLLNLQNQKEKFMIILHFLYYENEKFQNKFIQSCNFEQILYLKRLLLMVNNLFNLDYEDYQNKENIFSAICSLNGKYVSESKFLNVFGQSMLIQLQINSNEFYSDQDIYQKNIEFIKKIQDSVNQSNEVIFQFLFEEMIQKNSYQNDSNYQFLLENENLIPYIITIIDQLCYDINNDKIPKLNHKKCLIQAIQILDSLIVQIPISIQDIIKNPKTDYGLMSNLVSFYTYCKNIISIQSIEYWVRFHYNNNQNKYYHLDILKHEINQVIMILILFIYSDNFQQDNQQKQKVIHLKYQIIENDYFIENYDEQNQWINEIVNFLSKEIDNNKNLKEIQSNQRKIQESNQISQIQEKPSQLTVESSVQENKSLDFNQSLEKTEEQQLSDQEKWSFDKGKELQNIHVINNINNNNEQNEVQSKLSEQNQKEALLEKEQDKQITTSQSQNQTQTQNQNKQEEFYFFLFEQQHHNLQFLSYLYQCQNNEISIEWDYDQEKLYKLLKNVYLILIRFIIESNKLSFKNYIHHLLIILNENLLHLKLKDSFYKEILDLIEKELQPFKQEKVFNQHCPNVQQQNDLKNEKQNIQPQDDKQNEITKQVILQENSEKTETVQQQDGKEQKSPKNLNLQKEENLKLVQAKDEQKIKVKEENHKTEEDLNIVNQSIQSNREIFEKFDINYQILISLQVQLEVRKNFNYYFKQLNNIKLIEGEKINCHINLDNFQQPQYLPYNQKFNTTLNQQINELNFSYVGFRNKMRSKMETGNMKLAEIYKKIDKLKKVLHTCIKQFKQLGISYSLFKELVFLLKSVSDLESELESQKHTDINNKLDEIINKVKQYPNKNKKKDQVNEESAFGKILAQF</sequence>
<evidence type="ECO:0000256" key="4">
    <source>
        <dbReference type="ARBA" id="ARBA00022840"/>
    </source>
</evidence>
<keyword evidence="6" id="KW-0175">Coiled coil</keyword>
<keyword evidence="8" id="KW-0812">Transmembrane</keyword>
<keyword evidence="8" id="KW-0472">Membrane</keyword>
<feature type="coiled-coil region" evidence="6">
    <location>
        <begin position="979"/>
        <end position="1023"/>
    </location>
</feature>
<reference evidence="10" key="1">
    <citation type="submission" date="2021-01" db="EMBL/GenBank/DDBJ databases">
        <authorList>
            <consortium name="Genoscope - CEA"/>
            <person name="William W."/>
        </authorList>
    </citation>
    <scope>NUCLEOTIDE SEQUENCE</scope>
</reference>
<dbReference type="GO" id="GO:0005524">
    <property type="term" value="F:ATP binding"/>
    <property type="evidence" value="ECO:0007669"/>
    <property type="project" value="UniProtKB-UniRule"/>
</dbReference>
<keyword evidence="2 5" id="KW-0378">Hydrolase</keyword>
<keyword evidence="3 5" id="KW-0347">Helicase</keyword>
<evidence type="ECO:0000256" key="7">
    <source>
        <dbReference type="SAM" id="MobiDB-lite"/>
    </source>
</evidence>
<evidence type="ECO:0000313" key="10">
    <source>
        <dbReference type="EMBL" id="CAD8100117.1"/>
    </source>
</evidence>
<comment type="caution">
    <text evidence="10">The sequence shown here is derived from an EMBL/GenBank/DDBJ whole genome shotgun (WGS) entry which is preliminary data.</text>
</comment>
<gene>
    <name evidence="10" type="ORF">PSON_ATCC_30995.1.T0730076</name>
</gene>
<dbReference type="EMBL" id="CAJJDN010000073">
    <property type="protein sequence ID" value="CAD8100117.1"/>
    <property type="molecule type" value="Genomic_DNA"/>
</dbReference>
<accession>A0A8S1PA55</accession>
<dbReference type="OrthoDB" id="3156807at2759"/>
<dbReference type="PANTHER" id="PTHR21529">
    <property type="entry name" value="MAMMARY TURMOR VIRUS RECEPTOR HOMOLOG 1, 2 MTVR1, 2"/>
    <property type="match status" value="1"/>
</dbReference>
<feature type="region of interest" description="Disordered" evidence="7">
    <location>
        <begin position="2103"/>
        <end position="2127"/>
    </location>
</feature>
<evidence type="ECO:0000256" key="3">
    <source>
        <dbReference type="ARBA" id="ARBA00022806"/>
    </source>
</evidence>
<dbReference type="GO" id="GO:0016787">
    <property type="term" value="F:hydrolase activity"/>
    <property type="evidence" value="ECO:0007669"/>
    <property type="project" value="UniProtKB-UniRule"/>
</dbReference>
<evidence type="ECO:0000256" key="1">
    <source>
        <dbReference type="ARBA" id="ARBA00022741"/>
    </source>
</evidence>